<dbReference type="PANTHER" id="PTHR21666">
    <property type="entry name" value="PEPTIDASE-RELATED"/>
    <property type="match status" value="1"/>
</dbReference>
<dbReference type="KEGG" id="cgv:CGLAU_07890"/>
<keyword evidence="1 2" id="KW-0732">Signal</keyword>
<evidence type="ECO:0000259" key="3">
    <source>
        <dbReference type="Pfam" id="PF01551"/>
    </source>
</evidence>
<dbReference type="EMBL" id="CP019688">
    <property type="protein sequence ID" value="AQQ15533.1"/>
    <property type="molecule type" value="Genomic_DNA"/>
</dbReference>
<protein>
    <submittedName>
        <fullName evidence="4">Peptidase family M23</fullName>
    </submittedName>
</protein>
<dbReference type="InterPro" id="IPR011055">
    <property type="entry name" value="Dup_hybrid_motif"/>
</dbReference>
<dbReference type="InterPro" id="IPR050570">
    <property type="entry name" value="Cell_wall_metabolism_enzyme"/>
</dbReference>
<dbReference type="SUPFAM" id="SSF51261">
    <property type="entry name" value="Duplicated hybrid motif"/>
    <property type="match status" value="1"/>
</dbReference>
<organism evidence="4 5">
    <name type="scientific">Corynebacterium glaucum</name>
    <dbReference type="NCBI Taxonomy" id="187491"/>
    <lineage>
        <taxon>Bacteria</taxon>
        <taxon>Bacillati</taxon>
        <taxon>Actinomycetota</taxon>
        <taxon>Actinomycetes</taxon>
        <taxon>Mycobacteriales</taxon>
        <taxon>Corynebacteriaceae</taxon>
        <taxon>Corynebacterium</taxon>
    </lineage>
</organism>
<dbReference type="Proteomes" id="UP000217209">
    <property type="component" value="Chromosome"/>
</dbReference>
<feature type="domain" description="M23ase beta-sheet core" evidence="3">
    <location>
        <begin position="52"/>
        <end position="147"/>
    </location>
</feature>
<evidence type="ECO:0000313" key="5">
    <source>
        <dbReference type="Proteomes" id="UP000217209"/>
    </source>
</evidence>
<dbReference type="PANTHER" id="PTHR21666:SF289">
    <property type="entry name" value="L-ALA--D-GLU ENDOPEPTIDASE"/>
    <property type="match status" value="1"/>
</dbReference>
<dbReference type="GO" id="GO:0004222">
    <property type="term" value="F:metalloendopeptidase activity"/>
    <property type="evidence" value="ECO:0007669"/>
    <property type="project" value="TreeGrafter"/>
</dbReference>
<proteinExistence type="predicted"/>
<gene>
    <name evidence="4" type="ORF">CGLAU_07890</name>
</gene>
<dbReference type="Gene3D" id="2.70.70.10">
    <property type="entry name" value="Glucose Permease (Domain IIA)"/>
    <property type="match status" value="1"/>
</dbReference>
<keyword evidence="5" id="KW-1185">Reference proteome</keyword>
<evidence type="ECO:0000256" key="1">
    <source>
        <dbReference type="ARBA" id="ARBA00022729"/>
    </source>
</evidence>
<name>A0A1Q2HXH5_9CORY</name>
<dbReference type="Pfam" id="PF01551">
    <property type="entry name" value="Peptidase_M23"/>
    <property type="match status" value="1"/>
</dbReference>
<dbReference type="RefSeq" id="WP_095660210.1">
    <property type="nucleotide sequence ID" value="NZ_CP019688.1"/>
</dbReference>
<reference evidence="4 5" key="1">
    <citation type="submission" date="2016-12" db="EMBL/GenBank/DDBJ databases">
        <authorList>
            <person name="Song W.-J."/>
            <person name="Kurnit D.M."/>
        </authorList>
    </citation>
    <scope>NUCLEOTIDE SEQUENCE [LARGE SCALE GENOMIC DNA]</scope>
    <source>
        <strain evidence="4 5">DSM 30827</strain>
    </source>
</reference>
<feature type="chain" id="PRO_5010184584" evidence="2">
    <location>
        <begin position="25"/>
        <end position="185"/>
    </location>
</feature>
<evidence type="ECO:0000313" key="4">
    <source>
        <dbReference type="EMBL" id="AQQ15533.1"/>
    </source>
</evidence>
<dbReference type="InterPro" id="IPR016047">
    <property type="entry name" value="M23ase_b-sheet_dom"/>
</dbReference>
<evidence type="ECO:0000256" key="2">
    <source>
        <dbReference type="SAM" id="SignalP"/>
    </source>
</evidence>
<dbReference type="OrthoDB" id="5245088at2"/>
<accession>A0A1Q2HXH5</accession>
<dbReference type="AlphaFoldDB" id="A0A1Q2HXH5"/>
<sequence precursor="true">MGIRLTTILCTAAILFFTPATALAWVDPTTGLSHPTHVTRRAEIPEKNWHPGHRGVDLAARPGAPVMAAGGGTVVFVGVVAGTPVVSIDHPPSESYPEGLRTTYQPVNSSLSVGDSVDEGQVIGTLARPVPAHSGEHGGLHWGVRTGPDAYIDPLTLLDAPRIRLKPATQGDRPTRADALGRIPS</sequence>
<feature type="signal peptide" evidence="2">
    <location>
        <begin position="1"/>
        <end position="24"/>
    </location>
</feature>